<evidence type="ECO:0000259" key="3">
    <source>
        <dbReference type="PROSITE" id="PS50158"/>
    </source>
</evidence>
<evidence type="ECO:0000313" key="5">
    <source>
        <dbReference type="Proteomes" id="UP000626092"/>
    </source>
</evidence>
<dbReference type="InterPro" id="IPR001878">
    <property type="entry name" value="Znf_CCHC"/>
</dbReference>
<comment type="caution">
    <text evidence="4">The sequence shown here is derived from an EMBL/GenBank/DDBJ whole genome shotgun (WGS) entry which is preliminary data.</text>
</comment>
<accession>A0A834GF71</accession>
<dbReference type="PANTHER" id="PTHR34482">
    <property type="entry name" value="DNA DAMAGE-INDUCIBLE PROTEIN 1-LIKE"/>
    <property type="match status" value="1"/>
</dbReference>
<proteinExistence type="predicted"/>
<keyword evidence="1" id="KW-0479">Metal-binding</keyword>
<dbReference type="InterPro" id="IPR005162">
    <property type="entry name" value="Retrotrans_gag_dom"/>
</dbReference>
<dbReference type="AlphaFoldDB" id="A0A834GF71"/>
<organism evidence="4 5">
    <name type="scientific">Rhododendron simsii</name>
    <name type="common">Sims's rhododendron</name>
    <dbReference type="NCBI Taxonomy" id="118357"/>
    <lineage>
        <taxon>Eukaryota</taxon>
        <taxon>Viridiplantae</taxon>
        <taxon>Streptophyta</taxon>
        <taxon>Embryophyta</taxon>
        <taxon>Tracheophyta</taxon>
        <taxon>Spermatophyta</taxon>
        <taxon>Magnoliopsida</taxon>
        <taxon>eudicotyledons</taxon>
        <taxon>Gunneridae</taxon>
        <taxon>Pentapetalae</taxon>
        <taxon>asterids</taxon>
        <taxon>Ericales</taxon>
        <taxon>Ericaceae</taxon>
        <taxon>Ericoideae</taxon>
        <taxon>Rhodoreae</taxon>
        <taxon>Rhododendron</taxon>
    </lineage>
</organism>
<feature type="compositionally biased region" description="Low complexity" evidence="2">
    <location>
        <begin position="249"/>
        <end position="269"/>
    </location>
</feature>
<dbReference type="EMBL" id="WJXA01000010">
    <property type="protein sequence ID" value="KAF7129263.1"/>
    <property type="molecule type" value="Genomic_DNA"/>
</dbReference>
<reference evidence="4" key="1">
    <citation type="submission" date="2019-11" db="EMBL/GenBank/DDBJ databases">
        <authorList>
            <person name="Liu Y."/>
            <person name="Hou J."/>
            <person name="Li T.-Q."/>
            <person name="Guan C.-H."/>
            <person name="Wu X."/>
            <person name="Wu H.-Z."/>
            <person name="Ling F."/>
            <person name="Zhang R."/>
            <person name="Shi X.-G."/>
            <person name="Ren J.-P."/>
            <person name="Chen E.-F."/>
            <person name="Sun J.-M."/>
        </authorList>
    </citation>
    <scope>NUCLEOTIDE SEQUENCE</scope>
    <source>
        <strain evidence="4">Adult_tree_wgs_1</strain>
        <tissue evidence="4">Leaves</tissue>
    </source>
</reference>
<dbReference type="PANTHER" id="PTHR34482:SF36">
    <property type="entry name" value="RETROTRANSPOSON GAG DOMAIN-CONTAINING PROTEIN"/>
    <property type="match status" value="1"/>
</dbReference>
<keyword evidence="5" id="KW-1185">Reference proteome</keyword>
<keyword evidence="1" id="KW-0862">Zinc</keyword>
<dbReference type="Gene3D" id="4.10.60.10">
    <property type="entry name" value="Zinc finger, CCHC-type"/>
    <property type="match status" value="1"/>
</dbReference>
<evidence type="ECO:0000256" key="2">
    <source>
        <dbReference type="SAM" id="MobiDB-lite"/>
    </source>
</evidence>
<name>A0A834GF71_RHOSS</name>
<dbReference type="SUPFAM" id="SSF57756">
    <property type="entry name" value="Retrovirus zinc finger-like domains"/>
    <property type="match status" value="1"/>
</dbReference>
<dbReference type="Pfam" id="PF00098">
    <property type="entry name" value="zf-CCHC"/>
    <property type="match status" value="1"/>
</dbReference>
<dbReference type="InterPro" id="IPR036875">
    <property type="entry name" value="Znf_CCHC_sf"/>
</dbReference>
<feature type="domain" description="CCHC-type" evidence="3">
    <location>
        <begin position="290"/>
        <end position="304"/>
    </location>
</feature>
<evidence type="ECO:0000313" key="4">
    <source>
        <dbReference type="EMBL" id="KAF7129263.1"/>
    </source>
</evidence>
<evidence type="ECO:0000256" key="1">
    <source>
        <dbReference type="PROSITE-ProRule" id="PRU00047"/>
    </source>
</evidence>
<keyword evidence="1" id="KW-0863">Zinc-finger</keyword>
<dbReference type="Proteomes" id="UP000626092">
    <property type="component" value="Unassembled WGS sequence"/>
</dbReference>
<dbReference type="GO" id="GO:0003676">
    <property type="term" value="F:nucleic acid binding"/>
    <property type="evidence" value="ECO:0007669"/>
    <property type="project" value="InterPro"/>
</dbReference>
<dbReference type="PROSITE" id="PS50158">
    <property type="entry name" value="ZF_CCHC"/>
    <property type="match status" value="1"/>
</dbReference>
<feature type="compositionally biased region" description="Polar residues" evidence="2">
    <location>
        <begin position="310"/>
        <end position="328"/>
    </location>
</feature>
<gene>
    <name evidence="4" type="ORF">RHSIM_Rhsim10G0111000</name>
</gene>
<dbReference type="Pfam" id="PF03732">
    <property type="entry name" value="Retrotrans_gag"/>
    <property type="match status" value="1"/>
</dbReference>
<feature type="region of interest" description="Disordered" evidence="2">
    <location>
        <begin position="309"/>
        <end position="328"/>
    </location>
</feature>
<dbReference type="OrthoDB" id="2272416at2759"/>
<sequence>MEHRDEPVDRMERMERLLEGLLGVMNQQVHNQPPPPPAVVIAQPVAEMSIKDFQKMKPPIFEGGIDPLKADNWILGMEKIFAVAQAQCPEMHKVILATYNFEGEAYRWWLTQQEREPNMTWIRFKEVFYEKYFPETLKDAKVNEFINWKQDPTMSVSEYDRIFTDLSRFAPHMVDTDARRARRFEAGLKDGLREPIKLLRLHTYADILNVALLSEEDRAKSKAKAEGQKRQTTFVPARNQGVGGSFKRQNTGTSGWSQGGSSSSNNGGSRPCPKCGRAHRGQCYRDTGACFRCGQIGHLMKDCPAMTKPNVRTPTITTSSAQSSARID</sequence>
<feature type="region of interest" description="Disordered" evidence="2">
    <location>
        <begin position="222"/>
        <end position="276"/>
    </location>
</feature>
<protein>
    <recommendedName>
        <fullName evidence="3">CCHC-type domain-containing protein</fullName>
    </recommendedName>
</protein>
<dbReference type="GO" id="GO:0008270">
    <property type="term" value="F:zinc ion binding"/>
    <property type="evidence" value="ECO:0007669"/>
    <property type="project" value="UniProtKB-KW"/>
</dbReference>
<dbReference type="SMART" id="SM00343">
    <property type="entry name" value="ZnF_C2HC"/>
    <property type="match status" value="1"/>
</dbReference>